<protein>
    <submittedName>
        <fullName evidence="2">Multisubunit Na+/H+ antiporter MnhE subunit</fullName>
    </submittedName>
</protein>
<gene>
    <name evidence="2" type="ORF">HNP76_000318</name>
</gene>
<keyword evidence="3" id="KW-1185">Reference proteome</keyword>
<feature type="transmembrane region" description="Helical" evidence="1">
    <location>
        <begin position="179"/>
        <end position="200"/>
    </location>
</feature>
<dbReference type="Proteomes" id="UP000518887">
    <property type="component" value="Unassembled WGS sequence"/>
</dbReference>
<organism evidence="2 3">
    <name type="scientific">Treponema ruminis</name>
    <dbReference type="NCBI Taxonomy" id="744515"/>
    <lineage>
        <taxon>Bacteria</taxon>
        <taxon>Pseudomonadati</taxon>
        <taxon>Spirochaetota</taxon>
        <taxon>Spirochaetia</taxon>
        <taxon>Spirochaetales</taxon>
        <taxon>Treponemataceae</taxon>
        <taxon>Treponema</taxon>
    </lineage>
</organism>
<evidence type="ECO:0000256" key="1">
    <source>
        <dbReference type="SAM" id="Phobius"/>
    </source>
</evidence>
<sequence length="212" mass="23615">MSCSTNKIYISLIKTILLCLLALLFNLASAYFFGDMLHVPLFLDTIGTVVTVFYAGLVPGLIVAGFYNVLRVLLMVLMGNPAYPWDMMYALCGLVIAFCTWVFIYKNSNFRSCRLLTVLYLLLIVLVSSFASSLIGAGIETAQRIIFNNQIYSNPVTLFVQAFLGGNSGLFLACFITRIPVTVLDRLICTFAGWGLYLLLKKLSFRAKMNYA</sequence>
<keyword evidence="1" id="KW-0472">Membrane</keyword>
<feature type="transmembrane region" description="Helical" evidence="1">
    <location>
        <begin position="82"/>
        <end position="105"/>
    </location>
</feature>
<dbReference type="EMBL" id="JACHFQ010000001">
    <property type="protein sequence ID" value="MBB5224978.1"/>
    <property type="molecule type" value="Genomic_DNA"/>
</dbReference>
<feature type="transmembrane region" description="Helical" evidence="1">
    <location>
        <begin position="46"/>
        <end position="70"/>
    </location>
</feature>
<proteinExistence type="predicted"/>
<keyword evidence="1" id="KW-0812">Transmembrane</keyword>
<comment type="caution">
    <text evidence="2">The sequence shown here is derived from an EMBL/GenBank/DDBJ whole genome shotgun (WGS) entry which is preliminary data.</text>
</comment>
<keyword evidence="1" id="KW-1133">Transmembrane helix</keyword>
<reference evidence="2 3" key="1">
    <citation type="submission" date="2020-08" db="EMBL/GenBank/DDBJ databases">
        <title>Genomic Encyclopedia of Type Strains, Phase IV (KMG-IV): sequencing the most valuable type-strain genomes for metagenomic binning, comparative biology and taxonomic classification.</title>
        <authorList>
            <person name="Goeker M."/>
        </authorList>
    </citation>
    <scope>NUCLEOTIDE SEQUENCE [LARGE SCALE GENOMIC DNA]</scope>
    <source>
        <strain evidence="2 3">DSM 103462</strain>
    </source>
</reference>
<dbReference type="AlphaFoldDB" id="A0A7W8G6W5"/>
<evidence type="ECO:0000313" key="2">
    <source>
        <dbReference type="EMBL" id="MBB5224978.1"/>
    </source>
</evidence>
<feature type="transmembrane region" description="Helical" evidence="1">
    <location>
        <begin position="151"/>
        <end position="173"/>
    </location>
</feature>
<name>A0A7W8G6W5_9SPIR</name>
<dbReference type="RefSeq" id="WP_184656791.1">
    <property type="nucleotide sequence ID" value="NZ_JACHFQ010000001.1"/>
</dbReference>
<evidence type="ECO:0000313" key="3">
    <source>
        <dbReference type="Proteomes" id="UP000518887"/>
    </source>
</evidence>
<feature type="transmembrane region" description="Helical" evidence="1">
    <location>
        <begin position="117"/>
        <end position="139"/>
    </location>
</feature>
<accession>A0A7W8G6W5</accession>